<evidence type="ECO:0000313" key="11">
    <source>
        <dbReference type="EMBL" id="KAH7309835.1"/>
    </source>
</evidence>
<dbReference type="Pfam" id="PF00172">
    <property type="entry name" value="Zn_clus"/>
    <property type="match status" value="1"/>
</dbReference>
<feature type="domain" description="Zn(2)-C6 fungal-type" evidence="9">
    <location>
        <begin position="96"/>
        <end position="125"/>
    </location>
</feature>
<dbReference type="PROSITE" id="PS50048">
    <property type="entry name" value="ZN2_CY6_FUNGAL_2"/>
    <property type="match status" value="1"/>
</dbReference>
<dbReference type="SUPFAM" id="SSF57701">
    <property type="entry name" value="Zn2/Cys6 DNA-binding domain"/>
    <property type="match status" value="1"/>
</dbReference>
<keyword evidence="4" id="KW-0805">Transcription regulation</keyword>
<evidence type="ECO:0000256" key="4">
    <source>
        <dbReference type="ARBA" id="ARBA00023015"/>
    </source>
</evidence>
<dbReference type="PROSITE" id="PS00028">
    <property type="entry name" value="ZINC_FINGER_C2H2_1"/>
    <property type="match status" value="2"/>
</dbReference>
<dbReference type="PANTHER" id="PTHR47660:SF7">
    <property type="entry name" value="TRANSCRIPTION FACTOR WITH C2H2 AND ZN(2)-CYS(6) DNA BINDING DOMAIN (EUROFUNG)"/>
    <property type="match status" value="1"/>
</dbReference>
<keyword evidence="12" id="KW-1185">Reference proteome</keyword>
<dbReference type="PANTHER" id="PTHR47660">
    <property type="entry name" value="TRANSCRIPTION FACTOR WITH C2H2 AND ZN(2)-CYS(6) DNA BINDING DOMAIN (EUROFUNG)-RELATED-RELATED"/>
    <property type="match status" value="1"/>
</dbReference>
<evidence type="ECO:0000256" key="5">
    <source>
        <dbReference type="ARBA" id="ARBA00023163"/>
    </source>
</evidence>
<evidence type="ECO:0000256" key="3">
    <source>
        <dbReference type="ARBA" id="ARBA00022833"/>
    </source>
</evidence>
<proteinExistence type="predicted"/>
<dbReference type="FunFam" id="3.30.160.60:FF:002343">
    <property type="entry name" value="Zinc finger protein 33A"/>
    <property type="match status" value="1"/>
</dbReference>
<feature type="region of interest" description="Disordered" evidence="8">
    <location>
        <begin position="317"/>
        <end position="342"/>
    </location>
</feature>
<keyword evidence="6" id="KW-0539">Nucleus</keyword>
<feature type="compositionally biased region" description="Polar residues" evidence="8">
    <location>
        <begin position="187"/>
        <end position="213"/>
    </location>
</feature>
<accession>A0A8K0SP03</accession>
<dbReference type="PROSITE" id="PS50157">
    <property type="entry name" value="ZINC_FINGER_C2H2_2"/>
    <property type="match status" value="2"/>
</dbReference>
<organism evidence="11 12">
    <name type="scientific">Stachybotrys elegans</name>
    <dbReference type="NCBI Taxonomy" id="80388"/>
    <lineage>
        <taxon>Eukaryota</taxon>
        <taxon>Fungi</taxon>
        <taxon>Dikarya</taxon>
        <taxon>Ascomycota</taxon>
        <taxon>Pezizomycotina</taxon>
        <taxon>Sordariomycetes</taxon>
        <taxon>Hypocreomycetidae</taxon>
        <taxon>Hypocreales</taxon>
        <taxon>Stachybotryaceae</taxon>
        <taxon>Stachybotrys</taxon>
    </lineage>
</organism>
<keyword evidence="2 7" id="KW-0863">Zinc-finger</keyword>
<dbReference type="Proteomes" id="UP000813444">
    <property type="component" value="Unassembled WGS sequence"/>
</dbReference>
<evidence type="ECO:0000256" key="1">
    <source>
        <dbReference type="ARBA" id="ARBA00022723"/>
    </source>
</evidence>
<dbReference type="InterPro" id="IPR013087">
    <property type="entry name" value="Znf_C2H2_type"/>
</dbReference>
<dbReference type="CDD" id="cd12148">
    <property type="entry name" value="fungal_TF_MHR"/>
    <property type="match status" value="1"/>
</dbReference>
<evidence type="ECO:0000256" key="8">
    <source>
        <dbReference type="SAM" id="MobiDB-lite"/>
    </source>
</evidence>
<feature type="region of interest" description="Disordered" evidence="8">
    <location>
        <begin position="187"/>
        <end position="219"/>
    </location>
</feature>
<dbReference type="GO" id="GO:0008270">
    <property type="term" value="F:zinc ion binding"/>
    <property type="evidence" value="ECO:0007669"/>
    <property type="project" value="UniProtKB-KW"/>
</dbReference>
<protein>
    <submittedName>
        <fullName evidence="11">Uncharacterized protein</fullName>
    </submittedName>
</protein>
<dbReference type="SMART" id="SM00355">
    <property type="entry name" value="ZnF_C2H2"/>
    <property type="match status" value="2"/>
</dbReference>
<name>A0A8K0SP03_9HYPO</name>
<keyword evidence="3" id="KW-0862">Zinc</keyword>
<dbReference type="PROSITE" id="PS00463">
    <property type="entry name" value="ZN2_CY6_FUNGAL_1"/>
    <property type="match status" value="1"/>
</dbReference>
<evidence type="ECO:0000256" key="2">
    <source>
        <dbReference type="ARBA" id="ARBA00022771"/>
    </source>
</evidence>
<gene>
    <name evidence="11" type="ORF">B0I35DRAFT_379449</name>
</gene>
<sequence length="1016" mass="112732">MPPQQHNTAQPPAMRGGRASPTSTDQGYKCSFCGNCFGRREHLTRHIRSHTSEKPYTCRICGKPFSRQDVLNRHITSHQPRTTLFSTRQTIVSARACKECATSRVRCSRTQPCRRCAARALMCEYPPARRTSSAKHNAQEPTNSQVLVLDEHLPYASHQPFPALSCPPQTHDLEQDISAIQQENQTISVSSTPLTSSGIPNGSSELSDHQSALNPAGLNENWRSTGNLFTAHSVRSNGNLVTSFEEHGNYLGDSNHSESLDLSINWMSPPYDLDLSWMNGLDSQIAVVSGGSIPGNRGISVSPAAETNISSRNELHETYSSSPSRCDDTGTVSTGSSSHDGTLYVEGSITRAPFKGRRTYDSQVATRDTDKENIHSRAQGLSVEAYESLRRNVSASAASNNAVLRTLPTLEKARELVAVYFSRFHPIYPFLPRSTRNLEQPANWMLLLAVIATGSTYSDESHHSSISQELFAILHLSLRQYSEDLPNGLSYNQCSCASDSPEECYFHRQLPVLQSVVLDTMHELHGGNIKAVHRASASRHRLVDTCRAMSLLEIGSVHHVPDYGEGAEIEEQEWLKVESRLRTGLMIWLLDSICVFQFGLEPLMRVDDLKGRLPCCDSRWNRNLTKLTPTGPSSRTAITVGRALEMLFMEKRLPPNLDEFGTSILIYAILRRTKEAFSHYRSALAAWTPNANVQSPPACTFVEESWPPSLSILSRWRNSACDCLDILHWHANSIVSDAAGWEHPTIFHLHLSRLLLLSPTSHLQTLAQAAASPSVGGKPDHQRAASARRHILQWAIQDQYKARLSIIHAGALLWHVRRYSVGNFLEPFGIFLATMATWAYSTAMQLSSRSRIAQPTSTTSPTPPLPMEDQFFVSHSPAAAIGSDQRSDKQDEELAPEFLHLDRPCDDEMVQAYVRWGYKMSGHMSRVGDICSAGAPKRILEQGIQLLALDQTNRRPALRRTDPGKESEEEATRGCRGRWGAYDYYADLLGSLVASLTLDYHQGHSHQGRSGMPGGA</sequence>
<dbReference type="EMBL" id="JAGPNK010000013">
    <property type="protein sequence ID" value="KAH7309835.1"/>
    <property type="molecule type" value="Genomic_DNA"/>
</dbReference>
<dbReference type="GO" id="GO:0006351">
    <property type="term" value="P:DNA-templated transcription"/>
    <property type="evidence" value="ECO:0007669"/>
    <property type="project" value="InterPro"/>
</dbReference>
<evidence type="ECO:0000313" key="12">
    <source>
        <dbReference type="Proteomes" id="UP000813444"/>
    </source>
</evidence>
<evidence type="ECO:0000256" key="6">
    <source>
        <dbReference type="ARBA" id="ARBA00023242"/>
    </source>
</evidence>
<dbReference type="InterPro" id="IPR036236">
    <property type="entry name" value="Znf_C2H2_sf"/>
</dbReference>
<feature type="domain" description="C2H2-type" evidence="10">
    <location>
        <begin position="28"/>
        <end position="55"/>
    </location>
</feature>
<dbReference type="InterPro" id="IPR007219">
    <property type="entry name" value="XnlR_reg_dom"/>
</dbReference>
<reference evidence="11" key="1">
    <citation type="journal article" date="2021" name="Nat. Commun.">
        <title>Genetic determinants of endophytism in the Arabidopsis root mycobiome.</title>
        <authorList>
            <person name="Mesny F."/>
            <person name="Miyauchi S."/>
            <person name="Thiergart T."/>
            <person name="Pickel B."/>
            <person name="Atanasova L."/>
            <person name="Karlsson M."/>
            <person name="Huettel B."/>
            <person name="Barry K.W."/>
            <person name="Haridas S."/>
            <person name="Chen C."/>
            <person name="Bauer D."/>
            <person name="Andreopoulos W."/>
            <person name="Pangilinan J."/>
            <person name="LaButti K."/>
            <person name="Riley R."/>
            <person name="Lipzen A."/>
            <person name="Clum A."/>
            <person name="Drula E."/>
            <person name="Henrissat B."/>
            <person name="Kohler A."/>
            <person name="Grigoriev I.V."/>
            <person name="Martin F.M."/>
            <person name="Hacquard S."/>
        </authorList>
    </citation>
    <scope>NUCLEOTIDE SEQUENCE</scope>
    <source>
        <strain evidence="11">MPI-CAGE-CH-0235</strain>
    </source>
</reference>
<dbReference type="OrthoDB" id="10018191at2759"/>
<evidence type="ECO:0000259" key="9">
    <source>
        <dbReference type="PROSITE" id="PS50048"/>
    </source>
</evidence>
<feature type="region of interest" description="Disordered" evidence="8">
    <location>
        <begin position="1"/>
        <end position="26"/>
    </location>
</feature>
<dbReference type="CDD" id="cd00067">
    <property type="entry name" value="GAL4"/>
    <property type="match status" value="1"/>
</dbReference>
<dbReference type="Pfam" id="PF04082">
    <property type="entry name" value="Fungal_trans"/>
    <property type="match status" value="1"/>
</dbReference>
<dbReference type="Gene3D" id="3.30.160.60">
    <property type="entry name" value="Classic Zinc Finger"/>
    <property type="match status" value="2"/>
</dbReference>
<feature type="compositionally biased region" description="Low complexity" evidence="8">
    <location>
        <begin position="329"/>
        <end position="342"/>
    </location>
</feature>
<feature type="domain" description="C2H2-type" evidence="10">
    <location>
        <begin position="56"/>
        <end position="83"/>
    </location>
</feature>
<evidence type="ECO:0000259" key="10">
    <source>
        <dbReference type="PROSITE" id="PS50157"/>
    </source>
</evidence>
<feature type="compositionally biased region" description="Polar residues" evidence="8">
    <location>
        <begin position="1"/>
        <end position="10"/>
    </location>
</feature>
<dbReference type="SUPFAM" id="SSF57667">
    <property type="entry name" value="beta-beta-alpha zinc fingers"/>
    <property type="match status" value="1"/>
</dbReference>
<keyword evidence="1" id="KW-0479">Metal-binding</keyword>
<dbReference type="GO" id="GO:0000981">
    <property type="term" value="F:DNA-binding transcription factor activity, RNA polymerase II-specific"/>
    <property type="evidence" value="ECO:0007669"/>
    <property type="project" value="InterPro"/>
</dbReference>
<comment type="caution">
    <text evidence="11">The sequence shown here is derived from an EMBL/GenBank/DDBJ whole genome shotgun (WGS) entry which is preliminary data.</text>
</comment>
<dbReference type="InterPro" id="IPR001138">
    <property type="entry name" value="Zn2Cys6_DnaBD"/>
</dbReference>
<dbReference type="GO" id="GO:0003677">
    <property type="term" value="F:DNA binding"/>
    <property type="evidence" value="ECO:0007669"/>
    <property type="project" value="InterPro"/>
</dbReference>
<dbReference type="InterPro" id="IPR036864">
    <property type="entry name" value="Zn2-C6_fun-type_DNA-bd_sf"/>
</dbReference>
<evidence type="ECO:0000256" key="7">
    <source>
        <dbReference type="PROSITE-ProRule" id="PRU00042"/>
    </source>
</evidence>
<keyword evidence="5" id="KW-0804">Transcription</keyword>
<dbReference type="AlphaFoldDB" id="A0A8K0SP03"/>
<dbReference type="Gene3D" id="4.10.240.10">
    <property type="entry name" value="Zn(2)-C6 fungal-type DNA-binding domain"/>
    <property type="match status" value="1"/>
</dbReference>
<dbReference type="Pfam" id="PF00096">
    <property type="entry name" value="zf-C2H2"/>
    <property type="match status" value="2"/>
</dbReference>